<dbReference type="Gene3D" id="3.30.70.580">
    <property type="entry name" value="Pseudouridine synthase I, catalytic domain, N-terminal subdomain"/>
    <property type="match status" value="1"/>
</dbReference>
<dbReference type="Gene3D" id="3.30.70.1560">
    <property type="entry name" value="Alpha-L RNA-binding motif"/>
    <property type="match status" value="1"/>
</dbReference>
<dbReference type="Pfam" id="PF00849">
    <property type="entry name" value="PseudoU_synth_2"/>
    <property type="match status" value="1"/>
</dbReference>
<dbReference type="InterPro" id="IPR050343">
    <property type="entry name" value="RsuA_PseudoU_synthase"/>
</dbReference>
<dbReference type="AlphaFoldDB" id="A0A512DLW5"/>
<dbReference type="SMART" id="SM00363">
    <property type="entry name" value="S4"/>
    <property type="match status" value="1"/>
</dbReference>
<name>A0A512DLW5_9PROT</name>
<dbReference type="InterPro" id="IPR000748">
    <property type="entry name" value="PsdUridine_synth_RsuA/RluB/E/F"/>
</dbReference>
<dbReference type="PROSITE" id="PS50889">
    <property type="entry name" value="S4"/>
    <property type="match status" value="1"/>
</dbReference>
<dbReference type="GO" id="GO:0000455">
    <property type="term" value="P:enzyme-directed rRNA pseudouridine synthesis"/>
    <property type="evidence" value="ECO:0007669"/>
    <property type="project" value="UniProtKB-ARBA"/>
</dbReference>
<keyword evidence="10" id="KW-1185">Reference proteome</keyword>
<dbReference type="RefSeq" id="WP_084720572.1">
    <property type="nucleotide sequence ID" value="NZ_BJYZ01000006.1"/>
</dbReference>
<evidence type="ECO:0000256" key="4">
    <source>
        <dbReference type="ARBA" id="ARBA00023235"/>
    </source>
</evidence>
<dbReference type="PROSITE" id="PS01149">
    <property type="entry name" value="PSI_RSU"/>
    <property type="match status" value="1"/>
</dbReference>
<dbReference type="Proteomes" id="UP000321523">
    <property type="component" value="Unassembled WGS sequence"/>
</dbReference>
<dbReference type="EMBL" id="BJYZ01000006">
    <property type="protein sequence ID" value="GEO37472.1"/>
    <property type="molecule type" value="Genomic_DNA"/>
</dbReference>
<dbReference type="PANTHER" id="PTHR47683:SF3">
    <property type="entry name" value="RIBOSOMAL LARGE SUBUNIT PSEUDOURIDINE SYNTHASE B"/>
    <property type="match status" value="1"/>
</dbReference>
<dbReference type="Pfam" id="PF01479">
    <property type="entry name" value="S4"/>
    <property type="match status" value="1"/>
</dbReference>
<gene>
    <name evidence="9" type="ORF">SAE02_16200</name>
</gene>
<dbReference type="InterPro" id="IPR006145">
    <property type="entry name" value="PsdUridine_synth_RsuA/RluA"/>
</dbReference>
<protein>
    <recommendedName>
        <fullName evidence="6">Pseudouridine synthase</fullName>
        <ecNumber evidence="6">5.4.99.-</ecNumber>
    </recommendedName>
</protein>
<keyword evidence="4 6" id="KW-0413">Isomerase</keyword>
<dbReference type="Gene3D" id="3.10.290.10">
    <property type="entry name" value="RNA-binding S4 domain"/>
    <property type="match status" value="1"/>
</dbReference>
<evidence type="ECO:0000256" key="7">
    <source>
        <dbReference type="SAM" id="MobiDB-lite"/>
    </source>
</evidence>
<dbReference type="InterPro" id="IPR002942">
    <property type="entry name" value="S4_RNA-bd"/>
</dbReference>
<sequence>MTTPETDSPEQQAGPERIAKRLARAGLCSRRDAERWIADGRVAVNGVVLTSPAVTVGPKDNIVVDGNPLPDLEPTRLWRYHKPDGLVTTARDEKGRQTVFDVLPEDLPRVISVGRLDLTTEGLLLLTNDGELARFLELPTTGWARRYRVRVNGFVDPNRLLGLARGIAIDGIQYGPIEAVLDRQQGANAWMTVTLREGKNREVRNVMESMGLTVNRLIRVAYGPFQLGKLERGEVEEVPKRVLQDQVAKFFADRGDKPAEPNMGTAKAKPRPKPRHTSTFHSVKPGSGGGPDRPRPPAGGKPSGSRPSGDRPAGERTSGDRPLSGRGPAGKHETRRR</sequence>
<feature type="compositionally biased region" description="Basic and acidic residues" evidence="7">
    <location>
        <begin position="308"/>
        <end position="319"/>
    </location>
</feature>
<dbReference type="SUPFAM" id="SSF55120">
    <property type="entry name" value="Pseudouridine synthase"/>
    <property type="match status" value="1"/>
</dbReference>
<feature type="domain" description="RNA-binding S4" evidence="8">
    <location>
        <begin position="16"/>
        <end position="74"/>
    </location>
</feature>
<dbReference type="GO" id="GO:0003723">
    <property type="term" value="F:RNA binding"/>
    <property type="evidence" value="ECO:0007669"/>
    <property type="project" value="UniProtKB-KW"/>
</dbReference>
<dbReference type="SUPFAM" id="SSF55174">
    <property type="entry name" value="Alpha-L RNA-binding motif"/>
    <property type="match status" value="1"/>
</dbReference>
<comment type="catalytic activity">
    <reaction evidence="1">
        <text>a uridine in RNA = a pseudouridine in RNA</text>
        <dbReference type="Rhea" id="RHEA:48348"/>
        <dbReference type="Rhea" id="RHEA-COMP:12068"/>
        <dbReference type="Rhea" id="RHEA-COMP:12069"/>
        <dbReference type="ChEBI" id="CHEBI:65314"/>
        <dbReference type="ChEBI" id="CHEBI:65315"/>
    </reaction>
</comment>
<dbReference type="InterPro" id="IPR020094">
    <property type="entry name" value="TruA/RsuA/RluB/E/F_N"/>
</dbReference>
<proteinExistence type="inferred from homology"/>
<evidence type="ECO:0000313" key="9">
    <source>
        <dbReference type="EMBL" id="GEO37472.1"/>
    </source>
</evidence>
<dbReference type="CDD" id="cd00165">
    <property type="entry name" value="S4"/>
    <property type="match status" value="1"/>
</dbReference>
<dbReference type="InterPro" id="IPR042092">
    <property type="entry name" value="PsdUridine_s_RsuA/RluB/E/F_cat"/>
</dbReference>
<dbReference type="FunFam" id="3.10.290.10:FF:000003">
    <property type="entry name" value="Pseudouridine synthase"/>
    <property type="match status" value="1"/>
</dbReference>
<keyword evidence="3 5" id="KW-0694">RNA-binding</keyword>
<organism evidence="9 10">
    <name type="scientific">Skermanella aerolata</name>
    <dbReference type="NCBI Taxonomy" id="393310"/>
    <lineage>
        <taxon>Bacteria</taxon>
        <taxon>Pseudomonadati</taxon>
        <taxon>Pseudomonadota</taxon>
        <taxon>Alphaproteobacteria</taxon>
        <taxon>Rhodospirillales</taxon>
        <taxon>Azospirillaceae</taxon>
        <taxon>Skermanella</taxon>
    </lineage>
</organism>
<comment type="caution">
    <text evidence="9">The sequence shown here is derived from an EMBL/GenBank/DDBJ whole genome shotgun (WGS) entry which is preliminary data.</text>
</comment>
<evidence type="ECO:0000256" key="5">
    <source>
        <dbReference type="PROSITE-ProRule" id="PRU00182"/>
    </source>
</evidence>
<feature type="region of interest" description="Disordered" evidence="7">
    <location>
        <begin position="252"/>
        <end position="337"/>
    </location>
</feature>
<evidence type="ECO:0000256" key="6">
    <source>
        <dbReference type="RuleBase" id="RU003887"/>
    </source>
</evidence>
<evidence type="ECO:0000313" key="10">
    <source>
        <dbReference type="Proteomes" id="UP000321523"/>
    </source>
</evidence>
<dbReference type="InterPro" id="IPR036986">
    <property type="entry name" value="S4_RNA-bd_sf"/>
</dbReference>
<evidence type="ECO:0000256" key="3">
    <source>
        <dbReference type="ARBA" id="ARBA00022884"/>
    </source>
</evidence>
<evidence type="ECO:0000259" key="8">
    <source>
        <dbReference type="SMART" id="SM00363"/>
    </source>
</evidence>
<dbReference type="PANTHER" id="PTHR47683">
    <property type="entry name" value="PSEUDOURIDINE SYNTHASE FAMILY PROTEIN-RELATED"/>
    <property type="match status" value="1"/>
</dbReference>
<dbReference type="NCBIfam" id="TIGR00093">
    <property type="entry name" value="pseudouridine synthase"/>
    <property type="match status" value="1"/>
</dbReference>
<dbReference type="InterPro" id="IPR018496">
    <property type="entry name" value="PsdUridine_synth_RsuA/RluB_CS"/>
</dbReference>
<feature type="compositionally biased region" description="Basic residues" evidence="7">
    <location>
        <begin position="268"/>
        <end position="278"/>
    </location>
</feature>
<dbReference type="EC" id="5.4.99.-" evidence="6"/>
<dbReference type="GO" id="GO:0120159">
    <property type="term" value="F:rRNA pseudouridine synthase activity"/>
    <property type="evidence" value="ECO:0007669"/>
    <property type="project" value="UniProtKB-ARBA"/>
</dbReference>
<evidence type="ECO:0000256" key="2">
    <source>
        <dbReference type="ARBA" id="ARBA00008348"/>
    </source>
</evidence>
<accession>A0A512DLW5</accession>
<evidence type="ECO:0000256" key="1">
    <source>
        <dbReference type="ARBA" id="ARBA00000073"/>
    </source>
</evidence>
<reference evidence="9 10" key="1">
    <citation type="submission" date="2019-07" db="EMBL/GenBank/DDBJ databases">
        <title>Whole genome shotgun sequence of Skermanella aerolata NBRC 106429.</title>
        <authorList>
            <person name="Hosoyama A."/>
            <person name="Uohara A."/>
            <person name="Ohji S."/>
            <person name="Ichikawa N."/>
        </authorList>
    </citation>
    <scope>NUCLEOTIDE SEQUENCE [LARGE SCALE GENOMIC DNA]</scope>
    <source>
        <strain evidence="9 10">NBRC 106429</strain>
    </source>
</reference>
<comment type="similarity">
    <text evidence="2 6">Belongs to the pseudouridine synthase RsuA family.</text>
</comment>
<dbReference type="InterPro" id="IPR020103">
    <property type="entry name" value="PsdUridine_synth_cat_dom_sf"/>
</dbReference>
<dbReference type="OrthoDB" id="9807213at2"/>